<protein>
    <submittedName>
        <fullName evidence="1">Uncharacterized protein</fullName>
    </submittedName>
</protein>
<dbReference type="OrthoDB" id="2902045at2"/>
<accession>A0A7C8GSI6</accession>
<organism evidence="1 2">
    <name type="scientific">Gracilibacillus oryzae</name>
    <dbReference type="NCBI Taxonomy" id="1672701"/>
    <lineage>
        <taxon>Bacteria</taxon>
        <taxon>Bacillati</taxon>
        <taxon>Bacillota</taxon>
        <taxon>Bacilli</taxon>
        <taxon>Bacillales</taxon>
        <taxon>Bacillaceae</taxon>
        <taxon>Gracilibacillus</taxon>
    </lineage>
</organism>
<sequence length="195" mass="21949">MNGVFEKNKIYYGNLIESKLNAIKDAEAEGDQDKVELWENSLQDAIEDFNQAPGIVPYIVGLNHNADMAAKYGVEEPADDFFDSKYNAAMVLDQGKFEANHWSENAIFQEDEELKAHVQNLVADKFEDSEQTVNETVQVAAEQEAEPAAAEEKVTASSLTENANKELSLHQYVWDNLKESIKPNIFEVIDKYKLG</sequence>
<dbReference type="EMBL" id="WEID01000077">
    <property type="protein sequence ID" value="KAB8129177.1"/>
    <property type="molecule type" value="Genomic_DNA"/>
</dbReference>
<evidence type="ECO:0000313" key="1">
    <source>
        <dbReference type="EMBL" id="KAB8129177.1"/>
    </source>
</evidence>
<name>A0A7C8GSI6_9BACI</name>
<evidence type="ECO:0000313" key="2">
    <source>
        <dbReference type="Proteomes" id="UP000480246"/>
    </source>
</evidence>
<keyword evidence="2" id="KW-1185">Reference proteome</keyword>
<dbReference type="AlphaFoldDB" id="A0A7C8GSI6"/>
<dbReference type="RefSeq" id="WP_153405535.1">
    <property type="nucleotide sequence ID" value="NZ_ML762437.1"/>
</dbReference>
<gene>
    <name evidence="1" type="ORF">F9U64_15435</name>
</gene>
<reference evidence="1 2" key="1">
    <citation type="submission" date="2019-10" db="EMBL/GenBank/DDBJ databases">
        <title>Gracilibacillus sp. nov. isolated from rice seeds.</title>
        <authorList>
            <person name="He S."/>
        </authorList>
    </citation>
    <scope>NUCLEOTIDE SEQUENCE [LARGE SCALE GENOMIC DNA]</scope>
    <source>
        <strain evidence="1 2">TD8</strain>
    </source>
</reference>
<dbReference type="Proteomes" id="UP000480246">
    <property type="component" value="Unassembled WGS sequence"/>
</dbReference>
<comment type="caution">
    <text evidence="1">The sequence shown here is derived from an EMBL/GenBank/DDBJ whole genome shotgun (WGS) entry which is preliminary data.</text>
</comment>
<proteinExistence type="predicted"/>